<dbReference type="PANTHER" id="PTHR26452">
    <property type="entry name" value="OLFACTORY RECEPTOR"/>
    <property type="match status" value="1"/>
</dbReference>
<keyword evidence="5 11" id="KW-1133">Transmembrane helix</keyword>
<comment type="similarity">
    <text evidence="10">Belongs to the G-protein coupled receptor 1 family.</text>
</comment>
<dbReference type="Gene3D" id="1.20.1070.10">
    <property type="entry name" value="Rhodopsin 7-helix transmembrane proteins"/>
    <property type="match status" value="1"/>
</dbReference>
<dbReference type="Proteomes" id="UP000824782">
    <property type="component" value="Unassembled WGS sequence"/>
</dbReference>
<sequence length="314" mass="35832">MKNQTFDFHFYLLPFGSNGNKNVILFTIFILCYMICIIWNTIIVVLICTDSHLQTPMYFFLRNLSMVDICYSSVTVPKLLDIFLTGDNSISFDHCFVQYYFFTALACTEVFLLTVMAFDRYVAICKSLHYPIIMRSNTCILLVVASWTSGCSNSLFLTIVALKIPFCSSTAIEQLFCDIKQMLKISCGNTMFIEVTVLLEALFVGLCPFLCIMVSYLKIILNVLRLRSKGKWHKTFSTCASHLTIITIFYGTICLVYMMPSTAGFKTVAQIFSSIFLAVIPSLNPLIYSLRNKDIIAAFKRFFFKNSSNVVWDE</sequence>
<dbReference type="GO" id="GO:0004984">
    <property type="term" value="F:olfactory receptor activity"/>
    <property type="evidence" value="ECO:0007669"/>
    <property type="project" value="InterPro"/>
</dbReference>
<evidence type="ECO:0000256" key="6">
    <source>
        <dbReference type="ARBA" id="ARBA00023040"/>
    </source>
</evidence>
<keyword evidence="2 11" id="KW-1003">Cell membrane</keyword>
<dbReference type="SUPFAM" id="SSF81321">
    <property type="entry name" value="Family A G protein-coupled receptor-like"/>
    <property type="match status" value="1"/>
</dbReference>
<name>A0AAV6Z6K4_ENGPU</name>
<dbReference type="CDD" id="cd13954">
    <property type="entry name" value="7tmA_OR"/>
    <property type="match status" value="1"/>
</dbReference>
<reference evidence="13" key="1">
    <citation type="thesis" date="2020" institute="ProQuest LLC" country="789 East Eisenhower Parkway, Ann Arbor, MI, USA">
        <title>Comparative Genomics and Chromosome Evolution.</title>
        <authorList>
            <person name="Mudd A.B."/>
        </authorList>
    </citation>
    <scope>NUCLEOTIDE SEQUENCE</scope>
    <source>
        <strain evidence="13">237g6f4</strain>
        <tissue evidence="13">Blood</tissue>
    </source>
</reference>
<dbReference type="PROSITE" id="PS00237">
    <property type="entry name" value="G_PROTEIN_RECEP_F1_1"/>
    <property type="match status" value="1"/>
</dbReference>
<feature type="transmembrane region" description="Helical" evidence="11">
    <location>
        <begin position="201"/>
        <end position="224"/>
    </location>
</feature>
<comment type="subcellular location">
    <subcellularLocation>
        <location evidence="1 11">Cell membrane</location>
        <topology evidence="1 11">Multi-pass membrane protein</topology>
    </subcellularLocation>
</comment>
<feature type="transmembrane region" description="Helical" evidence="11">
    <location>
        <begin position="139"/>
        <end position="162"/>
    </location>
</feature>
<evidence type="ECO:0000313" key="14">
    <source>
        <dbReference type="Proteomes" id="UP000824782"/>
    </source>
</evidence>
<dbReference type="GO" id="GO:0004930">
    <property type="term" value="F:G protein-coupled receptor activity"/>
    <property type="evidence" value="ECO:0007669"/>
    <property type="project" value="UniProtKB-KW"/>
</dbReference>
<dbReference type="InterPro" id="IPR000276">
    <property type="entry name" value="GPCR_Rhodpsn"/>
</dbReference>
<dbReference type="EMBL" id="WNYA01004167">
    <property type="protein sequence ID" value="KAG8542960.1"/>
    <property type="molecule type" value="Genomic_DNA"/>
</dbReference>
<dbReference type="GO" id="GO:0005886">
    <property type="term" value="C:plasma membrane"/>
    <property type="evidence" value="ECO:0007669"/>
    <property type="project" value="UniProtKB-SubCell"/>
</dbReference>
<keyword evidence="14" id="KW-1185">Reference proteome</keyword>
<evidence type="ECO:0000256" key="8">
    <source>
        <dbReference type="ARBA" id="ARBA00023170"/>
    </source>
</evidence>
<feature type="transmembrane region" description="Helical" evidence="11">
    <location>
        <begin position="99"/>
        <end position="118"/>
    </location>
</feature>
<evidence type="ECO:0000259" key="12">
    <source>
        <dbReference type="PROSITE" id="PS50262"/>
    </source>
</evidence>
<organism evidence="13 14">
    <name type="scientific">Engystomops pustulosus</name>
    <name type="common">Tungara frog</name>
    <name type="synonym">Physalaemus pustulosus</name>
    <dbReference type="NCBI Taxonomy" id="76066"/>
    <lineage>
        <taxon>Eukaryota</taxon>
        <taxon>Metazoa</taxon>
        <taxon>Chordata</taxon>
        <taxon>Craniata</taxon>
        <taxon>Vertebrata</taxon>
        <taxon>Euteleostomi</taxon>
        <taxon>Amphibia</taxon>
        <taxon>Batrachia</taxon>
        <taxon>Anura</taxon>
        <taxon>Neobatrachia</taxon>
        <taxon>Hyloidea</taxon>
        <taxon>Leptodactylidae</taxon>
        <taxon>Leiuperinae</taxon>
        <taxon>Engystomops</taxon>
    </lineage>
</organism>
<evidence type="ECO:0000256" key="11">
    <source>
        <dbReference type="RuleBase" id="RU363047"/>
    </source>
</evidence>
<dbReference type="AlphaFoldDB" id="A0AAV6Z6K4"/>
<gene>
    <name evidence="13" type="ORF">GDO81_025720</name>
</gene>
<evidence type="ECO:0000256" key="9">
    <source>
        <dbReference type="ARBA" id="ARBA00023224"/>
    </source>
</evidence>
<evidence type="ECO:0000256" key="1">
    <source>
        <dbReference type="ARBA" id="ARBA00004651"/>
    </source>
</evidence>
<feature type="transmembrane region" description="Helical" evidence="11">
    <location>
        <begin position="271"/>
        <end position="290"/>
    </location>
</feature>
<keyword evidence="4 11" id="KW-0552">Olfaction</keyword>
<evidence type="ECO:0000313" key="13">
    <source>
        <dbReference type="EMBL" id="KAG8542960.1"/>
    </source>
</evidence>
<dbReference type="InterPro" id="IPR000725">
    <property type="entry name" value="Olfact_rcpt"/>
</dbReference>
<dbReference type="Pfam" id="PF13853">
    <property type="entry name" value="7tm_4"/>
    <property type="match status" value="1"/>
</dbReference>
<protein>
    <recommendedName>
        <fullName evidence="11">Olfactory receptor</fullName>
    </recommendedName>
</protein>
<dbReference type="InterPro" id="IPR050516">
    <property type="entry name" value="Olfactory_GPCR"/>
</dbReference>
<dbReference type="FunFam" id="1.20.1070.10:FF:000015">
    <property type="entry name" value="Olfactory receptor"/>
    <property type="match status" value="1"/>
</dbReference>
<evidence type="ECO:0000256" key="4">
    <source>
        <dbReference type="ARBA" id="ARBA00022725"/>
    </source>
</evidence>
<keyword evidence="11" id="KW-0716">Sensory transduction</keyword>
<keyword evidence="7 11" id="KW-0472">Membrane</keyword>
<proteinExistence type="inferred from homology"/>
<dbReference type="PRINTS" id="PR00237">
    <property type="entry name" value="GPCRRHODOPSN"/>
</dbReference>
<evidence type="ECO:0000256" key="7">
    <source>
        <dbReference type="ARBA" id="ARBA00023136"/>
    </source>
</evidence>
<keyword evidence="9 10" id="KW-0807">Transducer</keyword>
<keyword evidence="8 10" id="KW-0675">Receptor</keyword>
<keyword evidence="3 10" id="KW-0812">Transmembrane</keyword>
<dbReference type="PROSITE" id="PS50262">
    <property type="entry name" value="G_PROTEIN_RECEP_F1_2"/>
    <property type="match status" value="1"/>
</dbReference>
<feature type="domain" description="G-protein coupled receptors family 1 profile" evidence="12">
    <location>
        <begin position="39"/>
        <end position="288"/>
    </location>
</feature>
<feature type="transmembrane region" description="Helical" evidence="11">
    <location>
        <begin position="59"/>
        <end position="79"/>
    </location>
</feature>
<accession>A0AAV6Z6K4</accession>
<evidence type="ECO:0000256" key="3">
    <source>
        <dbReference type="ARBA" id="ARBA00022692"/>
    </source>
</evidence>
<dbReference type="InterPro" id="IPR017452">
    <property type="entry name" value="GPCR_Rhodpsn_7TM"/>
</dbReference>
<feature type="transmembrane region" description="Helical" evidence="11">
    <location>
        <begin position="23"/>
        <end position="47"/>
    </location>
</feature>
<dbReference type="PRINTS" id="PR00245">
    <property type="entry name" value="OLFACTORYR"/>
</dbReference>
<evidence type="ECO:0000256" key="10">
    <source>
        <dbReference type="RuleBase" id="RU000688"/>
    </source>
</evidence>
<keyword evidence="6 10" id="KW-0297">G-protein coupled receptor</keyword>
<comment type="caution">
    <text evidence="13">The sequence shown here is derived from an EMBL/GenBank/DDBJ whole genome shotgun (WGS) entry which is preliminary data.</text>
</comment>
<feature type="transmembrane region" description="Helical" evidence="11">
    <location>
        <begin position="236"/>
        <end position="259"/>
    </location>
</feature>
<evidence type="ECO:0000256" key="5">
    <source>
        <dbReference type="ARBA" id="ARBA00022989"/>
    </source>
</evidence>
<evidence type="ECO:0000256" key="2">
    <source>
        <dbReference type="ARBA" id="ARBA00022475"/>
    </source>
</evidence>